<proteinExistence type="predicted"/>
<feature type="non-terminal residue" evidence="1">
    <location>
        <position position="40"/>
    </location>
</feature>
<dbReference type="InterPro" id="IPR010921">
    <property type="entry name" value="Trp_repressor/repl_initiator"/>
</dbReference>
<organism evidence="1">
    <name type="scientific">hydrothermal vent metagenome</name>
    <dbReference type="NCBI Taxonomy" id="652676"/>
    <lineage>
        <taxon>unclassified sequences</taxon>
        <taxon>metagenomes</taxon>
        <taxon>ecological metagenomes</taxon>
    </lineage>
</organism>
<dbReference type="Pfam" id="PF01527">
    <property type="entry name" value="HTH_Tnp_1"/>
    <property type="match status" value="1"/>
</dbReference>
<sequence length="40" mass="4536">MNKRKRYSAPFKAKVALEALRGEKTMAELSAKYGVHPNMI</sequence>
<name>A0A3B1C5C1_9ZZZZ</name>
<gene>
    <name evidence="1" type="ORF">MNBD_NITROSPINAE04-1216</name>
</gene>
<dbReference type="GO" id="GO:0043565">
    <property type="term" value="F:sequence-specific DNA binding"/>
    <property type="evidence" value="ECO:0007669"/>
    <property type="project" value="InterPro"/>
</dbReference>
<dbReference type="GO" id="GO:0004803">
    <property type="term" value="F:transposase activity"/>
    <property type="evidence" value="ECO:0007669"/>
    <property type="project" value="InterPro"/>
</dbReference>
<evidence type="ECO:0000313" key="1">
    <source>
        <dbReference type="EMBL" id="VAX25706.1"/>
    </source>
</evidence>
<evidence type="ECO:0008006" key="2">
    <source>
        <dbReference type="Google" id="ProtNLM"/>
    </source>
</evidence>
<dbReference type="InterPro" id="IPR002514">
    <property type="entry name" value="Transposase_8"/>
</dbReference>
<dbReference type="EMBL" id="UOGA01000313">
    <property type="protein sequence ID" value="VAX25706.1"/>
    <property type="molecule type" value="Genomic_DNA"/>
</dbReference>
<protein>
    <recommendedName>
        <fullName evidence="2">Transposase</fullName>
    </recommendedName>
</protein>
<dbReference type="AlphaFoldDB" id="A0A3B1C5C1"/>
<accession>A0A3B1C5C1</accession>
<reference evidence="1" key="1">
    <citation type="submission" date="2018-06" db="EMBL/GenBank/DDBJ databases">
        <authorList>
            <person name="Zhirakovskaya E."/>
        </authorList>
    </citation>
    <scope>NUCLEOTIDE SEQUENCE</scope>
</reference>
<dbReference type="SUPFAM" id="SSF48295">
    <property type="entry name" value="TrpR-like"/>
    <property type="match status" value="1"/>
</dbReference>
<dbReference type="GO" id="GO:0006313">
    <property type="term" value="P:DNA transposition"/>
    <property type="evidence" value="ECO:0007669"/>
    <property type="project" value="InterPro"/>
</dbReference>